<dbReference type="RefSeq" id="WP_053390812.1">
    <property type="nucleotide sequence ID" value="NZ_CP010899.1"/>
</dbReference>
<feature type="transmembrane region" description="Helical" evidence="1">
    <location>
        <begin position="266"/>
        <end position="288"/>
    </location>
</feature>
<feature type="transmembrane region" description="Helical" evidence="1">
    <location>
        <begin position="12"/>
        <end position="33"/>
    </location>
</feature>
<keyword evidence="1 2" id="KW-0812">Transmembrane</keyword>
<feature type="transmembrane region" description="Helical" evidence="1">
    <location>
        <begin position="118"/>
        <end position="137"/>
    </location>
</feature>
<feature type="transmembrane region" description="Helical" evidence="1">
    <location>
        <begin position="86"/>
        <end position="106"/>
    </location>
</feature>
<accession>A0A0K2JGK6</accession>
<sequence length="406" mass="48317">MKHFFTDRKLLIYRIIGIILIFAFLVCDFILALKTKSGIYEQLPSYWDRLSHYYSYFTTQTNYLVFVYFIFYLFQKKFKNTKPDFIIRLMVTVYITMTMLVFWLGLAVQGDIVTNMSVYEWISTFILHTIIPIAMILSYIVTAGDTFYKFEIHHKTNYWLICLYPTLYLIYILIRGYIRHSDRQPDNTLFPYFFLNFYATNGFALLAVGSVLIFTLCTSFQYFYIWINNLFYFRKQIKKNNITKVDQIKIMINIKQYRQLDQKGKIAMILAIVVAIFNIIFSVLYYVYRDMWSKILNYPYKKELILAFSIIISIFSIITLVFSILGLKNLYWARIVVGFCSIALVCFNWIWILGPVFDIVIATLCLNNHKYSKVDLDSYLVTHQQPLKYKAKIIPNEIIAFDEDKK</sequence>
<evidence type="ECO:0000313" key="2">
    <source>
        <dbReference type="EMBL" id="ALA97568.1"/>
    </source>
</evidence>
<proteinExistence type="predicted"/>
<organism evidence="2 3">
    <name type="scientific">Spiroplasma kunkelii CR2-3x</name>
    <dbReference type="NCBI Taxonomy" id="273035"/>
    <lineage>
        <taxon>Bacteria</taxon>
        <taxon>Bacillati</taxon>
        <taxon>Mycoplasmatota</taxon>
        <taxon>Mollicutes</taxon>
        <taxon>Entomoplasmatales</taxon>
        <taxon>Spiroplasmataceae</taxon>
        <taxon>Spiroplasma</taxon>
    </lineage>
</organism>
<dbReference type="Proteomes" id="UP000062963">
    <property type="component" value="Chromosome"/>
</dbReference>
<feature type="transmembrane region" description="Helical" evidence="1">
    <location>
        <begin position="304"/>
        <end position="325"/>
    </location>
</feature>
<dbReference type="EMBL" id="CP010899">
    <property type="protein sequence ID" value="ALA97568.1"/>
    <property type="molecule type" value="Genomic_DNA"/>
</dbReference>
<evidence type="ECO:0000256" key="1">
    <source>
        <dbReference type="SAM" id="Phobius"/>
    </source>
</evidence>
<protein>
    <submittedName>
        <fullName evidence="2">Putative transmembrane protein</fullName>
    </submittedName>
</protein>
<keyword evidence="1" id="KW-1133">Transmembrane helix</keyword>
<name>A0A0K2JGK6_SPIKU</name>
<dbReference type="KEGG" id="skn:SKUN_00675"/>
<keyword evidence="1" id="KW-0472">Membrane</keyword>
<feature type="transmembrane region" description="Helical" evidence="1">
    <location>
        <begin position="158"/>
        <end position="178"/>
    </location>
</feature>
<dbReference type="AlphaFoldDB" id="A0A0K2JGK6"/>
<feature type="transmembrane region" description="Helical" evidence="1">
    <location>
        <begin position="198"/>
        <end position="225"/>
    </location>
</feature>
<evidence type="ECO:0000313" key="3">
    <source>
        <dbReference type="Proteomes" id="UP000062963"/>
    </source>
</evidence>
<keyword evidence="3" id="KW-1185">Reference proteome</keyword>
<gene>
    <name evidence="2" type="ORF">SKUN_00675</name>
</gene>
<dbReference type="PATRIC" id="fig|273035.7.peg.818"/>
<feature type="transmembrane region" description="Helical" evidence="1">
    <location>
        <begin position="53"/>
        <end position="74"/>
    </location>
</feature>
<feature type="transmembrane region" description="Helical" evidence="1">
    <location>
        <begin position="332"/>
        <end position="352"/>
    </location>
</feature>
<reference evidence="2 3" key="1">
    <citation type="journal article" date="2015" name="Genome Announc.">
        <title>Complete Genome Sequence of Spiroplasma kunkelii Strain CR2-3x, Causal Agent of Corn Stunt Disease in Zea mays L.</title>
        <authorList>
            <person name="Davis R.E."/>
            <person name="Shao J."/>
            <person name="Dally E.L."/>
            <person name="Zhao Y."/>
            <person name="Gasparich G.E."/>
            <person name="Gaynor B.J."/>
            <person name="Athey J.C."/>
            <person name="Harrison N.A."/>
            <person name="Donofrio N."/>
        </authorList>
    </citation>
    <scope>NUCLEOTIDE SEQUENCE [LARGE SCALE GENOMIC DNA]</scope>
    <source>
        <strain evidence="2 3">CR2-3x</strain>
    </source>
</reference>
<dbReference type="OrthoDB" id="390280at2"/>